<dbReference type="AlphaFoldDB" id="A0AAV8DZA1"/>
<protein>
    <recommendedName>
        <fullName evidence="3">RRM domain-containing protein</fullName>
    </recommendedName>
</protein>
<dbReference type="InterPro" id="IPR012677">
    <property type="entry name" value="Nucleotide-bd_a/b_plait_sf"/>
</dbReference>
<sequence>MRRNNRHWRSFEKRRDRVGDVRRGPGYANAIRYKDSRTLFIHNIPMDTSARDLRVAFERFGIVIGVYLPRKYRSGKLPGFAYVEYLEAQDASDAQSHMNGQIFREHHITVVHATSFRKCLAEMGSSAKTRYGGYQSRHGSQSRYCSHLRSRSPGYQDRQSRSCSPAPRCRENYSVSPCYSRSSDKRNLESTVHVVRSPHHADRLAPCGSHSRSTDLSPACKE</sequence>
<dbReference type="Pfam" id="PF00076">
    <property type="entry name" value="RRM_1"/>
    <property type="match status" value="1"/>
</dbReference>
<name>A0AAV8DZA1_9POAL</name>
<dbReference type="CDD" id="cd00590">
    <property type="entry name" value="RRM_SF"/>
    <property type="match status" value="1"/>
</dbReference>
<dbReference type="Gene3D" id="3.30.70.330">
    <property type="match status" value="1"/>
</dbReference>
<evidence type="ECO:0000313" key="5">
    <source>
        <dbReference type="Proteomes" id="UP001140206"/>
    </source>
</evidence>
<dbReference type="Proteomes" id="UP001140206">
    <property type="component" value="Chromosome 3"/>
</dbReference>
<dbReference type="SUPFAM" id="SSF54928">
    <property type="entry name" value="RNA-binding domain, RBD"/>
    <property type="match status" value="1"/>
</dbReference>
<comment type="caution">
    <text evidence="4">The sequence shown here is derived from an EMBL/GenBank/DDBJ whole genome shotgun (WGS) entry which is preliminary data.</text>
</comment>
<organism evidence="4 5">
    <name type="scientific">Rhynchospora pubera</name>
    <dbReference type="NCBI Taxonomy" id="906938"/>
    <lineage>
        <taxon>Eukaryota</taxon>
        <taxon>Viridiplantae</taxon>
        <taxon>Streptophyta</taxon>
        <taxon>Embryophyta</taxon>
        <taxon>Tracheophyta</taxon>
        <taxon>Spermatophyta</taxon>
        <taxon>Magnoliopsida</taxon>
        <taxon>Liliopsida</taxon>
        <taxon>Poales</taxon>
        <taxon>Cyperaceae</taxon>
        <taxon>Cyperoideae</taxon>
        <taxon>Rhynchosporeae</taxon>
        <taxon>Rhynchospora</taxon>
    </lineage>
</organism>
<dbReference type="GO" id="GO:0003723">
    <property type="term" value="F:RNA binding"/>
    <property type="evidence" value="ECO:0007669"/>
    <property type="project" value="UniProtKB-UniRule"/>
</dbReference>
<feature type="region of interest" description="Disordered" evidence="2">
    <location>
        <begin position="195"/>
        <end position="222"/>
    </location>
</feature>
<dbReference type="SMART" id="SM00360">
    <property type="entry name" value="RRM"/>
    <property type="match status" value="1"/>
</dbReference>
<evidence type="ECO:0000256" key="2">
    <source>
        <dbReference type="SAM" id="MobiDB-lite"/>
    </source>
</evidence>
<dbReference type="PROSITE" id="PS50102">
    <property type="entry name" value="RRM"/>
    <property type="match status" value="1"/>
</dbReference>
<feature type="region of interest" description="Disordered" evidence="2">
    <location>
        <begin position="130"/>
        <end position="166"/>
    </location>
</feature>
<dbReference type="InterPro" id="IPR050441">
    <property type="entry name" value="RBM"/>
</dbReference>
<evidence type="ECO:0000313" key="4">
    <source>
        <dbReference type="EMBL" id="KAJ4771578.1"/>
    </source>
</evidence>
<dbReference type="InterPro" id="IPR035979">
    <property type="entry name" value="RBD_domain_sf"/>
</dbReference>
<reference evidence="4" key="1">
    <citation type="submission" date="2022-08" db="EMBL/GenBank/DDBJ databases">
        <authorList>
            <person name="Marques A."/>
        </authorList>
    </citation>
    <scope>NUCLEOTIDE SEQUENCE</scope>
    <source>
        <strain evidence="4">RhyPub2mFocal</strain>
        <tissue evidence="4">Leaves</tissue>
    </source>
</reference>
<evidence type="ECO:0000256" key="1">
    <source>
        <dbReference type="PROSITE-ProRule" id="PRU00176"/>
    </source>
</evidence>
<evidence type="ECO:0000259" key="3">
    <source>
        <dbReference type="PROSITE" id="PS50102"/>
    </source>
</evidence>
<proteinExistence type="predicted"/>
<accession>A0AAV8DZA1</accession>
<keyword evidence="1" id="KW-0694">RNA-binding</keyword>
<dbReference type="InterPro" id="IPR000504">
    <property type="entry name" value="RRM_dom"/>
</dbReference>
<feature type="domain" description="RRM" evidence="3">
    <location>
        <begin position="37"/>
        <end position="115"/>
    </location>
</feature>
<dbReference type="EMBL" id="JAMFTS010000003">
    <property type="protein sequence ID" value="KAJ4771578.1"/>
    <property type="molecule type" value="Genomic_DNA"/>
</dbReference>
<gene>
    <name evidence="4" type="ORF">LUZ62_055835</name>
</gene>
<dbReference type="PANTHER" id="PTHR48034">
    <property type="entry name" value="TRANSFORMER-2 SEX-DETERMINING PROTEIN-RELATED"/>
    <property type="match status" value="1"/>
</dbReference>
<keyword evidence="5" id="KW-1185">Reference proteome</keyword>